<comment type="caution">
    <text evidence="1">The sequence shown here is derived from an EMBL/GenBank/DDBJ whole genome shotgun (WGS) entry which is preliminary data.</text>
</comment>
<gene>
    <name evidence="1" type="ORF">PACLA_8A015584</name>
</gene>
<protein>
    <submittedName>
        <fullName evidence="1">SURP and G-patch domain-containing 1</fullName>
    </submittedName>
</protein>
<sequence>MEVCCSFKSLVGGICGSDSRDRKHEVQVVPLTSCTKDIANHLASFSFFGPQNEIDLILCRAAIFKMPNSFDNMTICPQHRAKLGLGWTRGSTRCRIPAALSNHGKESRKIWPKGDRGLGKQDSGTVLQKTGVFIQAGSGICRTCRDKMKTIRPTIPTTALAKLEAQLKTATLQHQHIPVTPMSTVPSTLFSPSAISQAFDLSMTSEYDEEPSTSTPKGKLNCFLAARDVSPIRTSMMTPWEEAAGRTKRHYLRKARQVVFATLEEIAPNNSEMLFRAIKERQLDENDDTDCMLLEALTACYENASHWSSRRQILSIFADKVSFKTVQQWIPDITRYRYSIARHHLLLHGRGADISPQKHVRIKVPPEKLDHFLAFITSARVIQDLPFGEKTLKLSTTEIKIPNVIRNSIPEQIIQQYQSYCLDYFSAEGGKAFDDMVTVVDKLGDVYELGLTWSKEQIRKLKLAKRYFKSDYKVHVSSTSRVPDHCRPYALSLANDSNFTTTCNHQHDLVCDRCNLFPAVVQELELQVEKARIPHEDKEEMKFVVAQSKKNIEAWKAHILRFINQDEARLDILKAVDDSSVLVVLDWAMKFIPRKYRESQADWFGKRGLSWHISVAMKKPPGKTLQTLTLVHVFQKSNQDSLYVLAVIDDVIEKLKTAIPGLKSVSFRQDNAGCYHSAATILGIHQLAVKHNVCVRMDFSDPQGGKGPCDRKAASIKNHMRSYLNSGHDISSAQDMKSAIESNGGVRGVATILCGPLTIPDPSPFPKWEGVSLINDIQFKTEEMKVWRAYDVGHGKSVPYSNFTQTKKTELPSLTKITDVPSTNLVFCEVTPRKCHVAKDKDTKTSADDDSSDADEDTLFTCPEDGCVKTFQRFSSLQKHLDGGRHKYALERESFLDKAMLRYAENLESGAASIVGQVEEIAEESKVPSIKMGWALKRVSTSRHRFNEKQKKYLIDIFLLGEQTGQKADASDVSKSMRKARNADGSLLFLSNEYLTSQQITSFFSRTAAKKSIQVTSASNLDLDDDDDLDDLVSAMAEKELQQMREEILNDISIQHPITYESYNICEMATASKLSKFSIAMLQEICKHYELDTSSIKQKRKQPYIDLLDELVESCTC</sequence>
<dbReference type="PANTHER" id="PTHR33845">
    <property type="entry name" value="C2H2-TYPE DOMAIN-CONTAINING PROTEIN"/>
    <property type="match status" value="1"/>
</dbReference>
<dbReference type="Proteomes" id="UP001152795">
    <property type="component" value="Unassembled WGS sequence"/>
</dbReference>
<dbReference type="InterPro" id="IPR013087">
    <property type="entry name" value="Znf_C2H2_type"/>
</dbReference>
<dbReference type="SMART" id="SM00355">
    <property type="entry name" value="ZnF_C2H2"/>
    <property type="match status" value="1"/>
</dbReference>
<dbReference type="AlphaFoldDB" id="A0A7D9JJB5"/>
<evidence type="ECO:0000313" key="1">
    <source>
        <dbReference type="EMBL" id="CAB4030395.1"/>
    </source>
</evidence>
<proteinExistence type="predicted"/>
<dbReference type="PROSITE" id="PS50157">
    <property type="entry name" value="ZINC_FINGER_C2H2_2"/>
    <property type="match status" value="1"/>
</dbReference>
<accession>A0A7D9JJB5</accession>
<dbReference type="EMBL" id="CACRXK020016839">
    <property type="protein sequence ID" value="CAB4030395.1"/>
    <property type="molecule type" value="Genomic_DNA"/>
</dbReference>
<organism evidence="1 2">
    <name type="scientific">Paramuricea clavata</name>
    <name type="common">Red gorgonian</name>
    <name type="synonym">Violescent sea-whip</name>
    <dbReference type="NCBI Taxonomy" id="317549"/>
    <lineage>
        <taxon>Eukaryota</taxon>
        <taxon>Metazoa</taxon>
        <taxon>Cnidaria</taxon>
        <taxon>Anthozoa</taxon>
        <taxon>Octocorallia</taxon>
        <taxon>Malacalcyonacea</taxon>
        <taxon>Plexauridae</taxon>
        <taxon>Paramuricea</taxon>
    </lineage>
</organism>
<dbReference type="OrthoDB" id="5983920at2759"/>
<dbReference type="PANTHER" id="PTHR33845:SF1">
    <property type="entry name" value="C2H2-TYPE DOMAIN-CONTAINING PROTEIN"/>
    <property type="match status" value="1"/>
</dbReference>
<evidence type="ECO:0000313" key="2">
    <source>
        <dbReference type="Proteomes" id="UP001152795"/>
    </source>
</evidence>
<reference evidence="1" key="1">
    <citation type="submission" date="2020-04" db="EMBL/GenBank/DDBJ databases">
        <authorList>
            <person name="Alioto T."/>
            <person name="Alioto T."/>
            <person name="Gomez Garrido J."/>
        </authorList>
    </citation>
    <scope>NUCLEOTIDE SEQUENCE</scope>
    <source>
        <strain evidence="1">A484AB</strain>
    </source>
</reference>
<dbReference type="PROSITE" id="PS00028">
    <property type="entry name" value="ZINC_FINGER_C2H2_1"/>
    <property type="match status" value="1"/>
</dbReference>
<name>A0A7D9JJB5_PARCT</name>
<keyword evidence="2" id="KW-1185">Reference proteome</keyword>